<dbReference type="InterPro" id="IPR000233">
    <property type="entry name" value="Cadherin_Y-type_LIR"/>
</dbReference>
<comment type="subcellular location">
    <subcellularLocation>
        <location evidence="1">Cell membrane</location>
    </subcellularLocation>
</comment>
<sequence>MQTARDCILDYDYEGQGSYAGSVSYCSLLEPDNDLHFFDDLGSKFKTLAEICSSPKSPTTLIPRSIVTPVVDKVDHVAGLSSEIKANNFHGKSLKCNQDVVISQSTDLMRSHIASTSSMHGQTSNNVMGFNGTASSSQYRPCSLSIMPQSPLVSPVSLLPSPIQAIIPQQQQSVYYISSPVMQPMNYIVQPQLQSTMMLAEAPVSSLQTMILYGGNTAGSLPPSTRRGNRVAE</sequence>
<keyword evidence="8" id="KW-1185">Reference proteome</keyword>
<dbReference type="GO" id="GO:0005509">
    <property type="term" value="F:calcium ion binding"/>
    <property type="evidence" value="ECO:0007669"/>
    <property type="project" value="InterPro"/>
</dbReference>
<evidence type="ECO:0000256" key="5">
    <source>
        <dbReference type="ARBA" id="ARBA00023180"/>
    </source>
</evidence>
<evidence type="ECO:0000256" key="2">
    <source>
        <dbReference type="ARBA" id="ARBA00022475"/>
    </source>
</evidence>
<evidence type="ECO:0000259" key="6">
    <source>
        <dbReference type="Pfam" id="PF01049"/>
    </source>
</evidence>
<evidence type="ECO:0000256" key="4">
    <source>
        <dbReference type="ARBA" id="ARBA00022989"/>
    </source>
</evidence>
<dbReference type="Pfam" id="PF01049">
    <property type="entry name" value="CADH_Y-type_LIR"/>
    <property type="match status" value="1"/>
</dbReference>
<gene>
    <name evidence="7" type="ORF">PBY51_024125</name>
</gene>
<keyword evidence="4" id="KW-0472">Membrane</keyword>
<evidence type="ECO:0000313" key="7">
    <source>
        <dbReference type="EMBL" id="KAK5869406.1"/>
    </source>
</evidence>
<evidence type="ECO:0000256" key="1">
    <source>
        <dbReference type="ARBA" id="ARBA00004236"/>
    </source>
</evidence>
<reference evidence="7 8" key="2">
    <citation type="journal article" date="2023" name="Mol. Biol. Evol.">
        <title>Genomics of Secondarily Temperate Adaptation in the Only Non-Antarctic Icefish.</title>
        <authorList>
            <person name="Rivera-Colon A.G."/>
            <person name="Rayamajhi N."/>
            <person name="Minhas B.F."/>
            <person name="Madrigal G."/>
            <person name="Bilyk K.T."/>
            <person name="Yoon V."/>
            <person name="Hune M."/>
            <person name="Gregory S."/>
            <person name="Cheng C.H.C."/>
            <person name="Catchen J.M."/>
        </authorList>
    </citation>
    <scope>NUCLEOTIDE SEQUENCE [LARGE SCALE GENOMIC DNA]</scope>
    <source>
        <strain evidence="7">JMC-PN-2008</strain>
    </source>
</reference>
<dbReference type="AlphaFoldDB" id="A0AAN7XZ08"/>
<dbReference type="Proteomes" id="UP001346869">
    <property type="component" value="Unassembled WGS sequence"/>
</dbReference>
<name>A0AAN7XZ08_ELEMC</name>
<evidence type="ECO:0000313" key="8">
    <source>
        <dbReference type="Proteomes" id="UP001346869"/>
    </source>
</evidence>
<dbReference type="GO" id="GO:0002009">
    <property type="term" value="P:morphogenesis of an epithelium"/>
    <property type="evidence" value="ECO:0007669"/>
    <property type="project" value="UniProtKB-ARBA"/>
</dbReference>
<dbReference type="GO" id="GO:0007156">
    <property type="term" value="P:homophilic cell adhesion via plasma membrane adhesion molecules"/>
    <property type="evidence" value="ECO:0007669"/>
    <property type="project" value="InterPro"/>
</dbReference>
<keyword evidence="2" id="KW-1003">Cell membrane</keyword>
<dbReference type="PRINTS" id="PR01818">
    <property type="entry name" value="DESMOCADHERN"/>
</dbReference>
<keyword evidence="4" id="KW-1133">Transmembrane helix</keyword>
<proteinExistence type="predicted"/>
<accession>A0AAN7XZ08</accession>
<dbReference type="EMBL" id="JAUZQC010000006">
    <property type="protein sequence ID" value="KAK5869406.1"/>
    <property type="molecule type" value="Genomic_DNA"/>
</dbReference>
<dbReference type="GO" id="GO:0005886">
    <property type="term" value="C:plasma membrane"/>
    <property type="evidence" value="ECO:0007669"/>
    <property type="project" value="UniProtKB-SubCell"/>
</dbReference>
<comment type="caution">
    <text evidence="7">The sequence shown here is derived from an EMBL/GenBank/DDBJ whole genome shotgun (WGS) entry which is preliminary data.</text>
</comment>
<dbReference type="InterPro" id="IPR009122">
    <property type="entry name" value="Desmosomal_cadherin"/>
</dbReference>
<dbReference type="InterPro" id="IPR027397">
    <property type="entry name" value="Catenin-bd_sf"/>
</dbReference>
<reference evidence="7 8" key="1">
    <citation type="journal article" date="2023" name="Genes (Basel)">
        <title>Chromosome-Level Genome Assembly and Circadian Gene Repertoire of the Patagonia Blennie Eleginops maclovinus-The Closest Ancestral Proxy of Antarctic Cryonotothenioids.</title>
        <authorList>
            <person name="Cheng C.C."/>
            <person name="Rivera-Colon A.G."/>
            <person name="Minhas B.F."/>
            <person name="Wilson L."/>
            <person name="Rayamajhi N."/>
            <person name="Vargas-Chacoff L."/>
            <person name="Catchen J.M."/>
        </authorList>
    </citation>
    <scope>NUCLEOTIDE SEQUENCE [LARGE SCALE GENOMIC DNA]</scope>
    <source>
        <strain evidence="7">JMC-PN-2008</strain>
    </source>
</reference>
<keyword evidence="3" id="KW-0812">Transmembrane</keyword>
<protein>
    <recommendedName>
        <fullName evidence="6">Cadherin Y-type LIR-motif domain-containing protein</fullName>
    </recommendedName>
</protein>
<evidence type="ECO:0000256" key="3">
    <source>
        <dbReference type="ARBA" id="ARBA00022692"/>
    </source>
</evidence>
<organism evidence="7 8">
    <name type="scientific">Eleginops maclovinus</name>
    <name type="common">Patagonian blennie</name>
    <name type="synonym">Eleginus maclovinus</name>
    <dbReference type="NCBI Taxonomy" id="56733"/>
    <lineage>
        <taxon>Eukaryota</taxon>
        <taxon>Metazoa</taxon>
        <taxon>Chordata</taxon>
        <taxon>Craniata</taxon>
        <taxon>Vertebrata</taxon>
        <taxon>Euteleostomi</taxon>
        <taxon>Actinopterygii</taxon>
        <taxon>Neopterygii</taxon>
        <taxon>Teleostei</taxon>
        <taxon>Neoteleostei</taxon>
        <taxon>Acanthomorphata</taxon>
        <taxon>Eupercaria</taxon>
        <taxon>Perciformes</taxon>
        <taxon>Notothenioidei</taxon>
        <taxon>Eleginopidae</taxon>
        <taxon>Eleginops</taxon>
    </lineage>
</organism>
<feature type="domain" description="Cadherin Y-type LIR-motif" evidence="6">
    <location>
        <begin position="6"/>
        <end position="52"/>
    </location>
</feature>
<keyword evidence="5" id="KW-0325">Glycoprotein</keyword>
<dbReference type="Gene3D" id="4.10.900.10">
    <property type="entry name" value="TCF3-CBD (Catenin binding domain)"/>
    <property type="match status" value="1"/>
</dbReference>